<dbReference type="EMBL" id="BTSX01000001">
    <property type="protein sequence ID" value="GMS81965.1"/>
    <property type="molecule type" value="Genomic_DNA"/>
</dbReference>
<feature type="non-terminal residue" evidence="2">
    <location>
        <position position="191"/>
    </location>
</feature>
<reference evidence="2" key="1">
    <citation type="submission" date="2023-10" db="EMBL/GenBank/DDBJ databases">
        <title>Genome assembly of Pristionchus species.</title>
        <authorList>
            <person name="Yoshida K."/>
            <person name="Sommer R.J."/>
        </authorList>
    </citation>
    <scope>NUCLEOTIDE SEQUENCE</scope>
    <source>
        <strain evidence="2">RS0144</strain>
    </source>
</reference>
<proteinExistence type="predicted"/>
<dbReference type="AlphaFoldDB" id="A0AAV5SGG6"/>
<comment type="caution">
    <text evidence="2">The sequence shown here is derived from an EMBL/GenBank/DDBJ whole genome shotgun (WGS) entry which is preliminary data.</text>
</comment>
<evidence type="ECO:0008006" key="4">
    <source>
        <dbReference type="Google" id="ProtNLM"/>
    </source>
</evidence>
<evidence type="ECO:0000313" key="3">
    <source>
        <dbReference type="Proteomes" id="UP001432027"/>
    </source>
</evidence>
<organism evidence="2 3">
    <name type="scientific">Pristionchus entomophagus</name>
    <dbReference type="NCBI Taxonomy" id="358040"/>
    <lineage>
        <taxon>Eukaryota</taxon>
        <taxon>Metazoa</taxon>
        <taxon>Ecdysozoa</taxon>
        <taxon>Nematoda</taxon>
        <taxon>Chromadorea</taxon>
        <taxon>Rhabditida</taxon>
        <taxon>Rhabditina</taxon>
        <taxon>Diplogasteromorpha</taxon>
        <taxon>Diplogasteroidea</taxon>
        <taxon>Neodiplogasteridae</taxon>
        <taxon>Pristionchus</taxon>
    </lineage>
</organism>
<keyword evidence="3" id="KW-1185">Reference proteome</keyword>
<accession>A0AAV5SGG6</accession>
<feature type="region of interest" description="Disordered" evidence="1">
    <location>
        <begin position="1"/>
        <end position="43"/>
    </location>
</feature>
<evidence type="ECO:0000313" key="2">
    <source>
        <dbReference type="EMBL" id="GMS81965.1"/>
    </source>
</evidence>
<name>A0AAV5SGG6_9BILA</name>
<evidence type="ECO:0000256" key="1">
    <source>
        <dbReference type="SAM" id="MobiDB-lite"/>
    </source>
</evidence>
<sequence length="191" mass="20757">MVGCPPTTVAPPSTRRRRGGRGRGTTRGAPTSTPRRPPVLNTPVPSTFQHGTLVPPPPGSHLTSPIVPLVPTSLLPPGFSLMDTFADDAAFRMFMMQSQVQTHSELAGIKLMVNNLYLACYPLIVQSANRSTSTHQEDQDPQALATAIESLIYDETDPRDSADLSLSFHSRSNKAKVKSIVECVLHRRMVS</sequence>
<gene>
    <name evidence="2" type="ORF">PENTCL1PPCAC_4140</name>
</gene>
<dbReference type="Proteomes" id="UP001432027">
    <property type="component" value="Unassembled WGS sequence"/>
</dbReference>
<protein>
    <recommendedName>
        <fullName evidence="4">Nuclear receptor</fullName>
    </recommendedName>
</protein>